<proteinExistence type="predicted"/>
<reference evidence="1 2" key="1">
    <citation type="submission" date="2019-04" db="EMBL/GenBank/DDBJ databases">
        <authorList>
            <person name="Van Vliet M D."/>
        </authorList>
    </citation>
    <scope>NUCLEOTIDE SEQUENCE [LARGE SCALE GENOMIC DNA]</scope>
    <source>
        <strain evidence="1 2">F21</strain>
    </source>
</reference>
<name>A0A6C2UN70_9BACT</name>
<sequence length="55" mass="6066">MSAFGDIHSIIVKALKRIVNVFGSMRLNADGGFPSPNERKSRMVICVVSEMEAKQ</sequence>
<dbReference type="EMBL" id="CAAHFH010000002">
    <property type="protein sequence ID" value="VGO21712.1"/>
    <property type="molecule type" value="Genomic_DNA"/>
</dbReference>
<evidence type="ECO:0000313" key="1">
    <source>
        <dbReference type="EMBL" id="VGO21712.1"/>
    </source>
</evidence>
<dbReference type="AlphaFoldDB" id="A0A6C2UN70"/>
<organism evidence="1 2">
    <name type="scientific">Pontiella sulfatireligans</name>
    <dbReference type="NCBI Taxonomy" id="2750658"/>
    <lineage>
        <taxon>Bacteria</taxon>
        <taxon>Pseudomonadati</taxon>
        <taxon>Kiritimatiellota</taxon>
        <taxon>Kiritimatiellia</taxon>
        <taxon>Kiritimatiellales</taxon>
        <taxon>Pontiellaceae</taxon>
        <taxon>Pontiella</taxon>
    </lineage>
</organism>
<dbReference type="RefSeq" id="WP_168433431.1">
    <property type="nucleotide sequence ID" value="NZ_CAAHFH010000002.1"/>
</dbReference>
<protein>
    <submittedName>
        <fullName evidence="1">Uncharacterized protein</fullName>
    </submittedName>
</protein>
<keyword evidence="2" id="KW-1185">Reference proteome</keyword>
<evidence type="ECO:0000313" key="2">
    <source>
        <dbReference type="Proteomes" id="UP000346198"/>
    </source>
</evidence>
<gene>
    <name evidence="1" type="ORF">SCARR_03786</name>
</gene>
<dbReference type="Proteomes" id="UP000346198">
    <property type="component" value="Unassembled WGS sequence"/>
</dbReference>
<accession>A0A6C2UN70</accession>